<feature type="transmembrane region" description="Helical" evidence="7">
    <location>
        <begin position="80"/>
        <end position="103"/>
    </location>
</feature>
<feature type="binding site" evidence="6">
    <location>
        <position position="282"/>
    </location>
    <ligand>
        <name>Zn(2+)</name>
        <dbReference type="ChEBI" id="CHEBI:29105"/>
    </ligand>
</feature>
<dbReference type="GeneID" id="25561002"/>
<proteinExistence type="inferred from homology"/>
<dbReference type="OrthoDB" id="529367at2759"/>
<feature type="transmembrane region" description="Helical" evidence="7">
    <location>
        <begin position="176"/>
        <end position="197"/>
    </location>
</feature>
<evidence type="ECO:0000256" key="3">
    <source>
        <dbReference type="ARBA" id="ARBA00022692"/>
    </source>
</evidence>
<dbReference type="EMBL" id="GL349437">
    <property type="protein sequence ID" value="KNC53531.1"/>
    <property type="molecule type" value="Genomic_DNA"/>
</dbReference>
<dbReference type="RefSeq" id="XP_013761852.1">
    <property type="nucleotide sequence ID" value="XM_013906398.1"/>
</dbReference>
<keyword evidence="5 7" id="KW-0472">Membrane</keyword>
<feature type="binding site" evidence="6">
    <location>
        <position position="132"/>
    </location>
    <ligand>
        <name>Zn(2+)</name>
        <dbReference type="ChEBI" id="CHEBI:29105"/>
    </ligand>
</feature>
<dbReference type="PANTHER" id="PTHR20855">
    <property type="entry name" value="ADIPOR/PROGESTIN RECEPTOR-RELATED"/>
    <property type="match status" value="1"/>
</dbReference>
<evidence type="ECO:0000313" key="8">
    <source>
        <dbReference type="EMBL" id="KNC53531.1"/>
    </source>
</evidence>
<keyword evidence="6" id="KW-0479">Metal-binding</keyword>
<evidence type="ECO:0000256" key="4">
    <source>
        <dbReference type="ARBA" id="ARBA00022989"/>
    </source>
</evidence>
<dbReference type="OMA" id="EPWQQDN"/>
<comment type="subcellular location">
    <subcellularLocation>
        <location evidence="1">Membrane</location>
        <topology evidence="1">Multi-pass membrane protein</topology>
    </subcellularLocation>
</comment>
<keyword evidence="9" id="KW-1185">Reference proteome</keyword>
<dbReference type="Proteomes" id="UP000054408">
    <property type="component" value="Unassembled WGS sequence"/>
</dbReference>
<protein>
    <recommendedName>
        <fullName evidence="10">Adiponectin receptor protein 1</fullName>
    </recommendedName>
</protein>
<feature type="transmembrane region" description="Helical" evidence="7">
    <location>
        <begin position="236"/>
        <end position="260"/>
    </location>
</feature>
<dbReference type="PANTHER" id="PTHR20855:SF52">
    <property type="entry name" value="ADIPONECTIN RECEPTOR PROTEIN"/>
    <property type="match status" value="1"/>
</dbReference>
<evidence type="ECO:0000313" key="9">
    <source>
        <dbReference type="Proteomes" id="UP000054408"/>
    </source>
</evidence>
<dbReference type="Pfam" id="PF03006">
    <property type="entry name" value="HlyIII"/>
    <property type="match status" value="1"/>
</dbReference>
<keyword evidence="4 7" id="KW-1133">Transmembrane helix</keyword>
<feature type="binding site" evidence="6">
    <location>
        <position position="278"/>
    </location>
    <ligand>
        <name>Zn(2+)</name>
        <dbReference type="ChEBI" id="CHEBI:29105"/>
    </ligand>
</feature>
<feature type="transmembrane region" description="Helical" evidence="7">
    <location>
        <begin position="148"/>
        <end position="170"/>
    </location>
</feature>
<accession>A0A0L0DND5</accession>
<comment type="similarity">
    <text evidence="2">Belongs to the ADIPOR family.</text>
</comment>
<evidence type="ECO:0000256" key="5">
    <source>
        <dbReference type="ARBA" id="ARBA00023136"/>
    </source>
</evidence>
<keyword evidence="6" id="KW-0862">Zinc</keyword>
<feature type="transmembrane region" description="Helical" evidence="7">
    <location>
        <begin position="115"/>
        <end position="136"/>
    </location>
</feature>
<sequence length="311" mass="34816">MAPDVAAPAPAVQSRPAEHKPGWVEEYAASKFGVQLLSYARLPAWLRDNEYIRSGYRPPLKSFVKCFESLLYVHNETCNVYTHLVGLVIFAALLVYGIASGWITDGSFLQGLSLVVFFTGTLAMLLFSTLFHLVFCHSPSAHSLFSRLDYTGIALMIAGSFFPSIYHVFFCRPGLQIMYMSMICVFGAGCVVVSLMEKFATPEWRMVRMLLFLSMGCSGLLPAIHTAFIYDWDHIYDAFAVGSHALMGLLYVGGALVYGLRLPERLRPGWFDIFGHSHQFFHVCVVIAAVSHYRAIVSMKAWRMSHPCLVQ</sequence>
<dbReference type="GO" id="GO:0038023">
    <property type="term" value="F:signaling receptor activity"/>
    <property type="evidence" value="ECO:0007669"/>
    <property type="project" value="TreeGrafter"/>
</dbReference>
<dbReference type="GO" id="GO:0046872">
    <property type="term" value="F:metal ion binding"/>
    <property type="evidence" value="ECO:0007669"/>
    <property type="project" value="UniProtKB-KW"/>
</dbReference>
<dbReference type="InterPro" id="IPR004254">
    <property type="entry name" value="AdipoR/HlyIII-related"/>
</dbReference>
<gene>
    <name evidence="8" type="ORF">AMSG_01244</name>
</gene>
<feature type="transmembrane region" description="Helical" evidence="7">
    <location>
        <begin position="280"/>
        <end position="297"/>
    </location>
</feature>
<reference evidence="8 9" key="1">
    <citation type="submission" date="2010-05" db="EMBL/GenBank/DDBJ databases">
        <title>The Genome Sequence of Thecamonas trahens ATCC 50062.</title>
        <authorList>
            <consortium name="The Broad Institute Genome Sequencing Platform"/>
            <person name="Russ C."/>
            <person name="Cuomo C."/>
            <person name="Shea T."/>
            <person name="Young S.K."/>
            <person name="Zeng Q."/>
            <person name="Koehrsen M."/>
            <person name="Haas B."/>
            <person name="Borodovsky M."/>
            <person name="Guigo R."/>
            <person name="Alvarado L."/>
            <person name="Berlin A."/>
            <person name="Bochicchio J."/>
            <person name="Borenstein D."/>
            <person name="Chapman S."/>
            <person name="Chen Z."/>
            <person name="Freedman E."/>
            <person name="Gellesch M."/>
            <person name="Goldberg J."/>
            <person name="Griggs A."/>
            <person name="Gujja S."/>
            <person name="Heilman E."/>
            <person name="Heiman D."/>
            <person name="Hepburn T."/>
            <person name="Howarth C."/>
            <person name="Jen D."/>
            <person name="Larson L."/>
            <person name="Mehta T."/>
            <person name="Park D."/>
            <person name="Pearson M."/>
            <person name="Roberts A."/>
            <person name="Saif S."/>
            <person name="Shenoy N."/>
            <person name="Sisk P."/>
            <person name="Stolte C."/>
            <person name="Sykes S."/>
            <person name="Thomson T."/>
            <person name="Walk T."/>
            <person name="White J."/>
            <person name="Yandava C."/>
            <person name="Burger G."/>
            <person name="Gray M.W."/>
            <person name="Holland P.W.H."/>
            <person name="King N."/>
            <person name="Lang F.B.F."/>
            <person name="Roger A.J."/>
            <person name="Ruiz-Trillo I."/>
            <person name="Lander E."/>
            <person name="Nusbaum C."/>
        </authorList>
    </citation>
    <scope>NUCLEOTIDE SEQUENCE [LARGE SCALE GENOMIC DNA]</scope>
    <source>
        <strain evidence="8 9">ATCC 50062</strain>
    </source>
</reference>
<name>A0A0L0DND5_THETB</name>
<dbReference type="STRING" id="461836.A0A0L0DND5"/>
<organism evidence="8 9">
    <name type="scientific">Thecamonas trahens ATCC 50062</name>
    <dbReference type="NCBI Taxonomy" id="461836"/>
    <lineage>
        <taxon>Eukaryota</taxon>
        <taxon>Apusozoa</taxon>
        <taxon>Apusomonadida</taxon>
        <taxon>Apusomonadidae</taxon>
        <taxon>Thecamonas</taxon>
    </lineage>
</organism>
<evidence type="ECO:0000256" key="2">
    <source>
        <dbReference type="ARBA" id="ARBA00007018"/>
    </source>
</evidence>
<evidence type="ECO:0000256" key="6">
    <source>
        <dbReference type="PIRSR" id="PIRSR604254-1"/>
    </source>
</evidence>
<evidence type="ECO:0000256" key="7">
    <source>
        <dbReference type="SAM" id="Phobius"/>
    </source>
</evidence>
<dbReference type="AlphaFoldDB" id="A0A0L0DND5"/>
<evidence type="ECO:0000256" key="1">
    <source>
        <dbReference type="ARBA" id="ARBA00004141"/>
    </source>
</evidence>
<dbReference type="eggNOG" id="KOG0748">
    <property type="taxonomic scope" value="Eukaryota"/>
</dbReference>
<keyword evidence="3 7" id="KW-0812">Transmembrane</keyword>
<evidence type="ECO:0008006" key="10">
    <source>
        <dbReference type="Google" id="ProtNLM"/>
    </source>
</evidence>
<dbReference type="GO" id="GO:0016020">
    <property type="term" value="C:membrane"/>
    <property type="evidence" value="ECO:0007669"/>
    <property type="project" value="UniProtKB-SubCell"/>
</dbReference>
<feature type="transmembrane region" description="Helical" evidence="7">
    <location>
        <begin position="209"/>
        <end position="230"/>
    </location>
</feature>